<dbReference type="AlphaFoldDB" id="A0A9J6RBB3"/>
<dbReference type="InterPro" id="IPR011033">
    <property type="entry name" value="PRC_barrel-like_sf"/>
</dbReference>
<reference evidence="2" key="1">
    <citation type="submission" date="2022-11" db="EMBL/GenBank/DDBJ databases">
        <title>WGS of Natronobacillus azotifigens 24KS-1, an anaerobic diazotrophic haloalkaliphile from soda-rich habitats.</title>
        <authorList>
            <person name="Sorokin D.Y."/>
            <person name="Merkel A.Y."/>
        </authorList>
    </citation>
    <scope>NUCLEOTIDE SEQUENCE</scope>
    <source>
        <strain evidence="2">24KS-1</strain>
    </source>
</reference>
<proteinExistence type="predicted"/>
<dbReference type="PANTHER" id="PTHR40061:SF2">
    <property type="entry name" value="PRC-BARREL DOMAIN-CONTAINING PROTEIN"/>
    <property type="match status" value="1"/>
</dbReference>
<keyword evidence="3" id="KW-1185">Reference proteome</keyword>
<dbReference type="Pfam" id="PF05239">
    <property type="entry name" value="PRC"/>
    <property type="match status" value="1"/>
</dbReference>
<protein>
    <submittedName>
        <fullName evidence="2">YlmC/YmxH family sporulation protein</fullName>
    </submittedName>
</protein>
<dbReference type="InterPro" id="IPR027275">
    <property type="entry name" value="PRC-brl_dom"/>
</dbReference>
<dbReference type="InterPro" id="IPR014238">
    <property type="entry name" value="Spore_YlmC/YmxH"/>
</dbReference>
<name>A0A9J6RBB3_9BACI</name>
<organism evidence="2 3">
    <name type="scientific">Natronobacillus azotifigens</name>
    <dbReference type="NCBI Taxonomy" id="472978"/>
    <lineage>
        <taxon>Bacteria</taxon>
        <taxon>Bacillati</taxon>
        <taxon>Bacillota</taxon>
        <taxon>Bacilli</taxon>
        <taxon>Bacillales</taxon>
        <taxon>Bacillaceae</taxon>
        <taxon>Natronobacillus</taxon>
    </lineage>
</organism>
<dbReference type="SUPFAM" id="SSF50346">
    <property type="entry name" value="PRC-barrel domain"/>
    <property type="match status" value="1"/>
</dbReference>
<dbReference type="NCBIfam" id="TIGR02888">
    <property type="entry name" value="spore_YlmC_YmxH"/>
    <property type="match status" value="1"/>
</dbReference>
<comment type="caution">
    <text evidence="2">The sequence shown here is derived from an EMBL/GenBank/DDBJ whole genome shotgun (WGS) entry which is preliminary data.</text>
</comment>
<dbReference type="EMBL" id="JAPRAT010000007">
    <property type="protein sequence ID" value="MCZ0702612.1"/>
    <property type="molecule type" value="Genomic_DNA"/>
</dbReference>
<dbReference type="PANTHER" id="PTHR40061">
    <property type="entry name" value="SPORULATION PROTEIN YLMC-RELATED"/>
    <property type="match status" value="1"/>
</dbReference>
<evidence type="ECO:0000259" key="1">
    <source>
        <dbReference type="Pfam" id="PF05239"/>
    </source>
</evidence>
<dbReference type="Gene3D" id="2.30.30.240">
    <property type="entry name" value="PRC-barrel domain"/>
    <property type="match status" value="1"/>
</dbReference>
<evidence type="ECO:0000313" key="2">
    <source>
        <dbReference type="EMBL" id="MCZ0702612.1"/>
    </source>
</evidence>
<sequence length="83" mass="9337">MRYKDLGSKEIVNLENGARLGMLGQTDIELDETTGQIEAFVIPNYRFFGLKKDGSDVKIHWKDIQKIGEDMIIVNRTSSSSSS</sequence>
<evidence type="ECO:0000313" key="3">
    <source>
        <dbReference type="Proteomes" id="UP001084197"/>
    </source>
</evidence>
<accession>A0A9J6RBB3</accession>
<dbReference type="Proteomes" id="UP001084197">
    <property type="component" value="Unassembled WGS sequence"/>
</dbReference>
<gene>
    <name evidence="2" type="ORF">OWO01_05225</name>
</gene>
<dbReference type="RefSeq" id="WP_268779381.1">
    <property type="nucleotide sequence ID" value="NZ_JAPRAT010000007.1"/>
</dbReference>
<feature type="domain" description="PRC-barrel" evidence="1">
    <location>
        <begin position="1"/>
        <end position="78"/>
    </location>
</feature>